<keyword evidence="3" id="KW-1185">Reference proteome</keyword>
<dbReference type="OrthoDB" id="164800at2"/>
<dbReference type="SUPFAM" id="SSF55729">
    <property type="entry name" value="Acyl-CoA N-acyltransferases (Nat)"/>
    <property type="match status" value="1"/>
</dbReference>
<dbReference type="GO" id="GO:0016747">
    <property type="term" value="F:acyltransferase activity, transferring groups other than amino-acyl groups"/>
    <property type="evidence" value="ECO:0007669"/>
    <property type="project" value="InterPro"/>
</dbReference>
<dbReference type="Pfam" id="PF00583">
    <property type="entry name" value="Acetyltransf_1"/>
    <property type="match status" value="1"/>
</dbReference>
<protein>
    <submittedName>
        <fullName evidence="2">N-acetyltransferase</fullName>
    </submittedName>
</protein>
<proteinExistence type="predicted"/>
<name>A0A4Q2RSZ5_9ACTN</name>
<evidence type="ECO:0000313" key="3">
    <source>
        <dbReference type="Proteomes" id="UP000291838"/>
    </source>
</evidence>
<dbReference type="PROSITE" id="PS51186">
    <property type="entry name" value="GNAT"/>
    <property type="match status" value="1"/>
</dbReference>
<dbReference type="EMBL" id="SDWS01000002">
    <property type="protein sequence ID" value="RYB92180.1"/>
    <property type="molecule type" value="Genomic_DNA"/>
</dbReference>
<reference evidence="2 3" key="1">
    <citation type="submission" date="2019-01" db="EMBL/GenBank/DDBJ databases">
        <title>Novel species of Nocardioides.</title>
        <authorList>
            <person name="Liu Q."/>
            <person name="Xin Y.-H."/>
        </authorList>
    </citation>
    <scope>NUCLEOTIDE SEQUENCE [LARGE SCALE GENOMIC DNA]</scope>
    <source>
        <strain evidence="2 3">HLT3-15</strain>
    </source>
</reference>
<dbReference type="InterPro" id="IPR000182">
    <property type="entry name" value="GNAT_dom"/>
</dbReference>
<dbReference type="InterPro" id="IPR016181">
    <property type="entry name" value="Acyl_CoA_acyltransferase"/>
</dbReference>
<evidence type="ECO:0000313" key="2">
    <source>
        <dbReference type="EMBL" id="RYB92180.1"/>
    </source>
</evidence>
<feature type="domain" description="N-acetyltransferase" evidence="1">
    <location>
        <begin position="139"/>
        <end position="277"/>
    </location>
</feature>
<organism evidence="2 3">
    <name type="scientific">Nocardioides glacieisoli</name>
    <dbReference type="NCBI Taxonomy" id="1168730"/>
    <lineage>
        <taxon>Bacteria</taxon>
        <taxon>Bacillati</taxon>
        <taxon>Actinomycetota</taxon>
        <taxon>Actinomycetes</taxon>
        <taxon>Propionibacteriales</taxon>
        <taxon>Nocardioidaceae</taxon>
        <taxon>Nocardioides</taxon>
    </lineage>
</organism>
<dbReference type="CDD" id="cd04301">
    <property type="entry name" value="NAT_SF"/>
    <property type="match status" value="1"/>
</dbReference>
<evidence type="ECO:0000259" key="1">
    <source>
        <dbReference type="PROSITE" id="PS51186"/>
    </source>
</evidence>
<gene>
    <name evidence="2" type="ORF">EUA06_04165</name>
</gene>
<dbReference type="Gene3D" id="3.40.630.30">
    <property type="match status" value="1"/>
</dbReference>
<comment type="caution">
    <text evidence="2">The sequence shown here is derived from an EMBL/GenBank/DDBJ whole genome shotgun (WGS) entry which is preliminary data.</text>
</comment>
<dbReference type="Proteomes" id="UP000291838">
    <property type="component" value="Unassembled WGS sequence"/>
</dbReference>
<accession>A0A4Q2RSZ5</accession>
<dbReference type="AlphaFoldDB" id="A0A4Q2RSZ5"/>
<keyword evidence="2" id="KW-0808">Transferase</keyword>
<sequence>MSGFVRPRVCAVTPDELLTAYDDQLRTDAEMARAREVTRIGPLLCAVFDHGGFVSYHDLGGVEGDELDDLIERAVAHYRDDTDVASFEWKSRGHDLPADLGDRLVAHGFEAEPVETVMIGEASLLAVDVPLDETPAGPVVVRRIEPGPDAEGDITRMLEAQESIFGTGRGPSVASSMAELASGGSEFWVAEVGGRVVAGGRLTPVAGTEFAGIWGGSTLPDHRGRGIYRALVSARAASAMERGVRFIHSDCTDMSRPILERSGLRAVTSTTPYVWSR</sequence>